<dbReference type="Proteomes" id="UP000004095">
    <property type="component" value="Unassembled WGS sequence"/>
</dbReference>
<name>A1ZE14_MICM2</name>
<dbReference type="AlphaFoldDB" id="A1ZE14"/>
<dbReference type="EMBL" id="AAWS01000003">
    <property type="protein sequence ID" value="EAY31322.1"/>
    <property type="molecule type" value="Genomic_DNA"/>
</dbReference>
<evidence type="ECO:0000256" key="1">
    <source>
        <dbReference type="SAM" id="MobiDB-lite"/>
    </source>
</evidence>
<proteinExistence type="predicted"/>
<evidence type="ECO:0000313" key="3">
    <source>
        <dbReference type="Proteomes" id="UP000004095"/>
    </source>
</evidence>
<sequence>MKKDKFYCLIKESFILNILPLEKITFKITMMNKYPCLFLLLLALWACQPNKDAQSTDELSDTTNNTLTEGTPTNQAVVNSSVKLPAHLAQAKQKSKYKDVEVVDLGKMVPCAFKGFQAVNEAAFKGLQLEQYLQKTMPDEATFKKNKHFYYAFQSNVNGHVVVILLSCMEGMSNEITGLMYNKKGQLLGNVSLAYNGADMDMVWSFKGQFKANGVYAYEYKKYLGTEKQICEWYNSQLTFTPKGNITFGDTVFKAKAAPQVPCYEKFRKKD</sequence>
<organism evidence="2 3">
    <name type="scientific">Microscilla marina ATCC 23134</name>
    <dbReference type="NCBI Taxonomy" id="313606"/>
    <lineage>
        <taxon>Bacteria</taxon>
        <taxon>Pseudomonadati</taxon>
        <taxon>Bacteroidota</taxon>
        <taxon>Cytophagia</taxon>
        <taxon>Cytophagales</taxon>
        <taxon>Microscillaceae</taxon>
        <taxon>Microscilla</taxon>
    </lineage>
</organism>
<reference evidence="2 3" key="1">
    <citation type="submission" date="2007-01" db="EMBL/GenBank/DDBJ databases">
        <authorList>
            <person name="Haygood M."/>
            <person name="Podell S."/>
            <person name="Anderson C."/>
            <person name="Hopkinson B."/>
            <person name="Roe K."/>
            <person name="Barbeau K."/>
            <person name="Gaasterland T."/>
            <person name="Ferriera S."/>
            <person name="Johnson J."/>
            <person name="Kravitz S."/>
            <person name="Beeson K."/>
            <person name="Sutton G."/>
            <person name="Rogers Y.-H."/>
            <person name="Friedman R."/>
            <person name="Frazier M."/>
            <person name="Venter J.C."/>
        </authorList>
    </citation>
    <scope>NUCLEOTIDE SEQUENCE [LARGE SCALE GENOMIC DNA]</scope>
    <source>
        <strain evidence="2 3">ATCC 23134</strain>
    </source>
</reference>
<feature type="region of interest" description="Disordered" evidence="1">
    <location>
        <begin position="54"/>
        <end position="73"/>
    </location>
</feature>
<accession>A1ZE14</accession>
<feature type="compositionally biased region" description="Low complexity" evidence="1">
    <location>
        <begin position="62"/>
        <end position="73"/>
    </location>
</feature>
<protein>
    <submittedName>
        <fullName evidence="2">Uncharacterized protein</fullName>
    </submittedName>
</protein>
<keyword evidence="3" id="KW-1185">Reference proteome</keyword>
<evidence type="ECO:0000313" key="2">
    <source>
        <dbReference type="EMBL" id="EAY31322.1"/>
    </source>
</evidence>
<comment type="caution">
    <text evidence="2">The sequence shown here is derived from an EMBL/GenBank/DDBJ whole genome shotgun (WGS) entry which is preliminary data.</text>
</comment>
<gene>
    <name evidence="2" type="ORF">M23134_04155</name>
</gene>